<name>A0A9Q0CIL4_9POAL</name>
<dbReference type="Proteomes" id="UP001151287">
    <property type="component" value="Unassembled WGS sequence"/>
</dbReference>
<sequence length="517" mass="58146">MANNIKTVVVLVQENRSFDHMLGWMQAVNKDIDGVMGNREYSNPLSTSDPSSKKINFGQDSVYVDPDPGHSIQAIYEQIYGVKYVDGQTPITPPGIAEPPMNGFAQEAASEKPGTSEAVMNGFKPDAVPVYKELVKQFAICDKWFASVPASTQPNRLYVHSATSHGLTSNNTKILMKGMPQKTIFEELDEAGYTFGIYFQSIPSTLFYRNLRKLKYVKNFHPFDLTFKEHCKKGKLPNYVVIEQRFWDLHIVPANDDHPSHDVSEGQNFVKEVYEALRSSPQWQEMLFVITYDEHGGFYDHVPTPVGVPSPDGIVGNNFNFKFDRLGVRVPTFFISPWVEPGTVLHRPSGPEETSQFEHSSIPATLKKIFNLKNFLTKRDAWAGTFESVLSRTTLRPDCPETLPVAKKLRERGAMEEAPISDFQTELVQLAAVLNGDHTKGIYPNKLVNGMTVVEAAQYASDAYTKFREECDRCIQEGMDESHIPILEPKGPEDQHRRSQVWKLLACFGCSHGVDGN</sequence>
<organism evidence="3 4">
    <name type="scientific">Rhynchospora breviuscula</name>
    <dbReference type="NCBI Taxonomy" id="2022672"/>
    <lineage>
        <taxon>Eukaryota</taxon>
        <taxon>Viridiplantae</taxon>
        <taxon>Streptophyta</taxon>
        <taxon>Embryophyta</taxon>
        <taxon>Tracheophyta</taxon>
        <taxon>Spermatophyta</taxon>
        <taxon>Magnoliopsida</taxon>
        <taxon>Liliopsida</taxon>
        <taxon>Poales</taxon>
        <taxon>Cyperaceae</taxon>
        <taxon>Cyperoideae</taxon>
        <taxon>Rhynchosporeae</taxon>
        <taxon>Rhynchospora</taxon>
    </lineage>
</organism>
<dbReference type="AlphaFoldDB" id="A0A9Q0CIL4"/>
<proteinExistence type="inferred from homology"/>
<comment type="caution">
    <text evidence="3">The sequence shown here is derived from an EMBL/GenBank/DDBJ whole genome shotgun (WGS) entry which is preliminary data.</text>
</comment>
<evidence type="ECO:0000256" key="2">
    <source>
        <dbReference type="ARBA" id="ARBA00022801"/>
    </source>
</evidence>
<evidence type="ECO:0000256" key="1">
    <source>
        <dbReference type="ARBA" id="ARBA00009717"/>
    </source>
</evidence>
<dbReference type="InterPro" id="IPR017850">
    <property type="entry name" value="Alkaline_phosphatase_core_sf"/>
</dbReference>
<dbReference type="EMBL" id="JAMQYH010000003">
    <property type="protein sequence ID" value="KAJ1694682.1"/>
    <property type="molecule type" value="Genomic_DNA"/>
</dbReference>
<dbReference type="PANTHER" id="PTHR31956:SF28">
    <property type="entry name" value="NON-SPECIFIC PHOSPHOLIPASE C4-RELATED"/>
    <property type="match status" value="1"/>
</dbReference>
<reference evidence="3" key="1">
    <citation type="journal article" date="2022" name="Cell">
        <title>Repeat-based holocentromeres influence genome architecture and karyotype evolution.</title>
        <authorList>
            <person name="Hofstatter P.G."/>
            <person name="Thangavel G."/>
            <person name="Lux T."/>
            <person name="Neumann P."/>
            <person name="Vondrak T."/>
            <person name="Novak P."/>
            <person name="Zhang M."/>
            <person name="Costa L."/>
            <person name="Castellani M."/>
            <person name="Scott A."/>
            <person name="Toegelov H."/>
            <person name="Fuchs J."/>
            <person name="Mata-Sucre Y."/>
            <person name="Dias Y."/>
            <person name="Vanzela A.L.L."/>
            <person name="Huettel B."/>
            <person name="Almeida C.C.S."/>
            <person name="Simkova H."/>
            <person name="Souza G."/>
            <person name="Pedrosa-Harand A."/>
            <person name="Macas J."/>
            <person name="Mayer K.F.X."/>
            <person name="Houben A."/>
            <person name="Marques A."/>
        </authorList>
    </citation>
    <scope>NUCLEOTIDE SEQUENCE</scope>
    <source>
        <strain evidence="3">RhyBre1mFocal</strain>
    </source>
</reference>
<dbReference type="OrthoDB" id="5135119at2759"/>
<dbReference type="GO" id="GO:0009395">
    <property type="term" value="P:phospholipid catabolic process"/>
    <property type="evidence" value="ECO:0007669"/>
    <property type="project" value="TreeGrafter"/>
</dbReference>
<protein>
    <submittedName>
        <fullName evidence="3">Uncharacterized protein</fullName>
    </submittedName>
</protein>
<gene>
    <name evidence="3" type="ORF">LUZ63_011380</name>
</gene>
<accession>A0A9Q0CIL4</accession>
<evidence type="ECO:0000313" key="3">
    <source>
        <dbReference type="EMBL" id="KAJ1694682.1"/>
    </source>
</evidence>
<comment type="similarity">
    <text evidence="1">Belongs to the bacterial phospholipase C family.</text>
</comment>
<dbReference type="GO" id="GO:0042578">
    <property type="term" value="F:phosphoric ester hydrolase activity"/>
    <property type="evidence" value="ECO:0007669"/>
    <property type="project" value="UniProtKB-ARBA"/>
</dbReference>
<evidence type="ECO:0000313" key="4">
    <source>
        <dbReference type="Proteomes" id="UP001151287"/>
    </source>
</evidence>
<keyword evidence="2" id="KW-0378">Hydrolase</keyword>
<dbReference type="SUPFAM" id="SSF53649">
    <property type="entry name" value="Alkaline phosphatase-like"/>
    <property type="match status" value="1"/>
</dbReference>
<dbReference type="InterPro" id="IPR007312">
    <property type="entry name" value="Phosphoesterase"/>
</dbReference>
<keyword evidence="4" id="KW-1185">Reference proteome</keyword>
<dbReference type="Gene3D" id="3.40.720.10">
    <property type="entry name" value="Alkaline Phosphatase, subunit A"/>
    <property type="match status" value="2"/>
</dbReference>
<dbReference type="Pfam" id="PF04185">
    <property type="entry name" value="Phosphoesterase"/>
    <property type="match status" value="1"/>
</dbReference>
<dbReference type="PANTHER" id="PTHR31956">
    <property type="entry name" value="NON-SPECIFIC PHOSPHOLIPASE C4-RELATED"/>
    <property type="match status" value="1"/>
</dbReference>
<dbReference type="FunFam" id="3.40.720.10:FF:000011">
    <property type="entry name" value="Non-specific phospholipase C1"/>
    <property type="match status" value="1"/>
</dbReference>